<accession>A0A8T9T2S2</accession>
<name>A0A8T9T2S2_9BACT</name>
<keyword evidence="2" id="KW-1185">Reference proteome</keyword>
<evidence type="ECO:0000313" key="1">
    <source>
        <dbReference type="EMBL" id="UOR07474.1"/>
    </source>
</evidence>
<protein>
    <submittedName>
        <fullName evidence="1">Uncharacterized protein</fullName>
    </submittedName>
</protein>
<dbReference type="KEGG" id="haei:MUN82_10330"/>
<evidence type="ECO:0000313" key="2">
    <source>
        <dbReference type="Proteomes" id="UP000829925"/>
    </source>
</evidence>
<proteinExistence type="predicted"/>
<sequence>MNTMRFTETVLKQFTALLESVKTKEIGLAAHVKSGTDKEDIVDYLVSEVHDGEEQLVCITKELFFALSTVMNATIFLDDEILNRDMDITYKNIWDLKVSILHEVTKYYAVKLGI</sequence>
<dbReference type="RefSeq" id="WP_245097244.1">
    <property type="nucleotide sequence ID" value="NZ_CP095053.1"/>
</dbReference>
<organism evidence="1 2">
    <name type="scientific">Hymenobacter aerilatus</name>
    <dbReference type="NCBI Taxonomy" id="2932251"/>
    <lineage>
        <taxon>Bacteria</taxon>
        <taxon>Pseudomonadati</taxon>
        <taxon>Bacteroidota</taxon>
        <taxon>Cytophagia</taxon>
        <taxon>Cytophagales</taxon>
        <taxon>Hymenobacteraceae</taxon>
        <taxon>Hymenobacter</taxon>
    </lineage>
</organism>
<gene>
    <name evidence="1" type="ORF">MUN82_10330</name>
</gene>
<reference evidence="1 2" key="1">
    <citation type="submission" date="2022-04" db="EMBL/GenBank/DDBJ databases">
        <title>Hymenobacter sp. isolated from the air.</title>
        <authorList>
            <person name="Won M."/>
            <person name="Lee C.-M."/>
            <person name="Woen H.-Y."/>
            <person name="Kwon S.-W."/>
        </authorList>
    </citation>
    <scope>NUCLEOTIDE SEQUENCE [LARGE SCALE GENOMIC DNA]</scope>
    <source>
        <strain evidence="2">5413 J-13</strain>
    </source>
</reference>
<dbReference type="Proteomes" id="UP000829925">
    <property type="component" value="Chromosome"/>
</dbReference>
<dbReference type="EMBL" id="CP095053">
    <property type="protein sequence ID" value="UOR07474.1"/>
    <property type="molecule type" value="Genomic_DNA"/>
</dbReference>
<dbReference type="AlphaFoldDB" id="A0A8T9T2S2"/>